<reference evidence="9" key="1">
    <citation type="submission" date="2022-06" db="EMBL/GenBank/DDBJ databases">
        <title>A novel DMS-producing enzyme.</title>
        <authorList>
            <person name="Zhang Y."/>
        </authorList>
    </citation>
    <scope>NUCLEOTIDE SEQUENCE</scope>
    <source>
        <strain evidence="9">RT37</strain>
    </source>
</reference>
<evidence type="ECO:0000256" key="4">
    <source>
        <dbReference type="ARBA" id="ARBA00022729"/>
    </source>
</evidence>
<dbReference type="GO" id="GO:0005886">
    <property type="term" value="C:plasma membrane"/>
    <property type="evidence" value="ECO:0007669"/>
    <property type="project" value="UniProtKB-SubCell"/>
</dbReference>
<dbReference type="RefSeq" id="WP_348827009.1">
    <property type="nucleotide sequence ID" value="NZ_CP098827.1"/>
</dbReference>
<accession>A0AAU7KEX5</accession>
<protein>
    <submittedName>
        <fullName evidence="9">BMP family protein</fullName>
    </submittedName>
</protein>
<keyword evidence="5" id="KW-0472">Membrane</keyword>
<evidence type="ECO:0000256" key="1">
    <source>
        <dbReference type="ARBA" id="ARBA00004193"/>
    </source>
</evidence>
<feature type="signal peptide" evidence="7">
    <location>
        <begin position="1"/>
        <end position="23"/>
    </location>
</feature>
<dbReference type="InterPro" id="IPR050957">
    <property type="entry name" value="BMP_lipoprotein"/>
</dbReference>
<feature type="domain" description="ABC transporter substrate-binding protein PnrA-like" evidence="8">
    <location>
        <begin position="27"/>
        <end position="319"/>
    </location>
</feature>
<keyword evidence="3" id="KW-1003">Cell membrane</keyword>
<evidence type="ECO:0000256" key="7">
    <source>
        <dbReference type="SAM" id="SignalP"/>
    </source>
</evidence>
<evidence type="ECO:0000259" key="8">
    <source>
        <dbReference type="Pfam" id="PF02608"/>
    </source>
</evidence>
<dbReference type="InterPro" id="IPR028082">
    <property type="entry name" value="Peripla_BP_I"/>
</dbReference>
<evidence type="ECO:0000256" key="3">
    <source>
        <dbReference type="ARBA" id="ARBA00022475"/>
    </source>
</evidence>
<proteinExistence type="inferred from homology"/>
<feature type="chain" id="PRO_5043627376" evidence="7">
    <location>
        <begin position="24"/>
        <end position="329"/>
    </location>
</feature>
<evidence type="ECO:0000256" key="2">
    <source>
        <dbReference type="ARBA" id="ARBA00008610"/>
    </source>
</evidence>
<dbReference type="AlphaFoldDB" id="A0AAU7KEX5"/>
<gene>
    <name evidence="9" type="ORF">NFG58_16685</name>
</gene>
<dbReference type="CDD" id="cd06304">
    <property type="entry name" value="PBP1_BmpA_Med_PnrA-like"/>
    <property type="match status" value="1"/>
</dbReference>
<keyword evidence="4 7" id="KW-0732">Signal</keyword>
<organism evidence="9">
    <name type="scientific">Halomonas sp. RT37</name>
    <dbReference type="NCBI Taxonomy" id="2950872"/>
    <lineage>
        <taxon>Bacteria</taxon>
        <taxon>Pseudomonadati</taxon>
        <taxon>Pseudomonadota</taxon>
        <taxon>Gammaproteobacteria</taxon>
        <taxon>Oceanospirillales</taxon>
        <taxon>Halomonadaceae</taxon>
        <taxon>Halomonas</taxon>
    </lineage>
</organism>
<dbReference type="Pfam" id="PF02608">
    <property type="entry name" value="Bmp"/>
    <property type="match status" value="1"/>
</dbReference>
<dbReference type="PANTHER" id="PTHR34296">
    <property type="entry name" value="TRANSCRIPTIONAL ACTIVATOR PROTEIN MED"/>
    <property type="match status" value="1"/>
</dbReference>
<dbReference type="EMBL" id="CP098827">
    <property type="protein sequence ID" value="XBO70241.1"/>
    <property type="molecule type" value="Genomic_DNA"/>
</dbReference>
<name>A0AAU7KEX5_9GAMM</name>
<comment type="similarity">
    <text evidence="2">Belongs to the BMP lipoprotein family.</text>
</comment>
<dbReference type="InterPro" id="IPR003760">
    <property type="entry name" value="PnrA-like"/>
</dbReference>
<evidence type="ECO:0000256" key="6">
    <source>
        <dbReference type="ARBA" id="ARBA00023288"/>
    </source>
</evidence>
<dbReference type="SUPFAM" id="SSF53822">
    <property type="entry name" value="Periplasmic binding protein-like I"/>
    <property type="match status" value="1"/>
</dbReference>
<dbReference type="Gene3D" id="3.40.50.2300">
    <property type="match status" value="2"/>
</dbReference>
<evidence type="ECO:0000313" key="9">
    <source>
        <dbReference type="EMBL" id="XBO70241.1"/>
    </source>
</evidence>
<sequence length="329" mass="34651">MIRKVGYMAALCGLSLSPSLAVADAFEVAMLLPGQKDDGGFMEAGYRGLERIEAELGAEISYEDGIAPEPDALEAALRRLADAGPDLIIAHGGQNSEAVMTVAGDYPEVLFSVTQGDVTGDNVSSYEVLQEQSAWLAGAASGLLTQSGVVGHISGIRVTPGLKGRGGFYHGLQHTRPDADFLTIFAGDQDDVSLAHDVASAQIEAGADIIFTMLNAGRQGAIEAMQEAEGVWQFGNVREWHEDYPEVFAGSAIANVSMAGFVAAEAVKQGSWSSGEVVRIGLDNPEAVSLSLAPWVEDDIVAELDRLAAEIVEGSIEVQTSYDGEEFSL</sequence>
<dbReference type="PANTHER" id="PTHR34296:SF2">
    <property type="entry name" value="ABC TRANSPORTER GUANOSINE-BINDING PROTEIN NUPN"/>
    <property type="match status" value="1"/>
</dbReference>
<evidence type="ECO:0000256" key="5">
    <source>
        <dbReference type="ARBA" id="ARBA00023136"/>
    </source>
</evidence>
<comment type="subcellular location">
    <subcellularLocation>
        <location evidence="1">Cell membrane</location>
        <topology evidence="1">Lipid-anchor</topology>
    </subcellularLocation>
</comment>
<keyword evidence="6" id="KW-0449">Lipoprotein</keyword>